<evidence type="ECO:0000259" key="2">
    <source>
        <dbReference type="Pfam" id="PF04782"/>
    </source>
</evidence>
<dbReference type="InterPro" id="IPR006868">
    <property type="entry name" value="DUF630"/>
</dbReference>
<dbReference type="PANTHER" id="PTHR21450:SF3">
    <property type="entry name" value="DUF630 FAMILY PROTEIN (DUF630 AND DUF632)"/>
    <property type="match status" value="1"/>
</dbReference>
<proteinExistence type="predicted"/>
<evidence type="ECO:0000256" key="1">
    <source>
        <dbReference type="SAM" id="MobiDB-lite"/>
    </source>
</evidence>
<reference evidence="4" key="1">
    <citation type="submission" date="2022-05" db="EMBL/GenBank/DDBJ databases">
        <title>The Musa troglodytarum L. genome provides insights into the mechanism of non-climacteric behaviour and enrichment of carotenoids.</title>
        <authorList>
            <person name="Wang J."/>
        </authorList>
    </citation>
    <scope>NUCLEOTIDE SEQUENCE</scope>
    <source>
        <tissue evidence="4">Leaf</tissue>
    </source>
</reference>
<dbReference type="EMBL" id="CP097509">
    <property type="protein sequence ID" value="URE20301.1"/>
    <property type="molecule type" value="Genomic_DNA"/>
</dbReference>
<sequence length="820" mass="91479">MEQTSQPIQTHSPVESSDEQDNRDECGNGMVLDLTECWTHRYSVWTRVTAGKIFCINLQLSPFDRVKRRIPKRLKSSPLAKTFKMGCSASRLEDEEAVQMCKDRRNFIKQAIEQRIRFASGHIAYVQSLKRVSRALCDFVDGHEHYDSFSDSFTTPPFTPVKKLSPEIIGIPFKSSASALNQPEKIIGVPFRSSASTQNRSRESTLHIARYLRSGGSTSVSVEECPQPTETVRINSYYPMDHYGSDDFFTTQSTPLNSSFFSSTYDRPSYPPASPRNSQWDSFWNPFSSLDSYGYAYQSSFDQVINDDDIAGLRQVREEEGIPELEEEGTRREEECVQPEIQNERHEVDSGHTRIKDAGENSSGAKNKNRKKREVKEHQSKNLETIDVSETKDAIEIKITKEKEVVGKRESAEETPGFTVYLNRRPTSMTEIMKDIECQFIRICDCAHEVSILLEASRAQYSSTSSEIAVKMMNPIVLFRSASSRSSSSRFFHAAPSSGYDGYESSSDYSQESCMISGSHQSTLDRLYEWEKKLYEEVKAGERIRIAFEKKYMQLRNQDVHGEEPSAVEKTRAVVRDLHTRLKVSIHSVESVSKRIETLRDEELHPQLIELILGLAKMWRTTTDCHRIQKRTVDEAKLLILASAAGKGSEEAAPQPRHPRAAAALEAELRNWRACLEAWVAAQRAYARALAGWALRCGDPGGGGARSPLSPPRPSGGAPAVLGLCVQWSRLLESVGEAQVVDGLDFFAAGIGSVSGRAAAEEEGEGDDATAAAAMATAEMARRVLCAGMSVAVSSLADFAARSAEGYEVLVRWGDRRAES</sequence>
<accession>A0A9E7KK33</accession>
<evidence type="ECO:0000313" key="4">
    <source>
        <dbReference type="EMBL" id="URE20301.1"/>
    </source>
</evidence>
<feature type="compositionally biased region" description="Basic and acidic residues" evidence="1">
    <location>
        <begin position="342"/>
        <end position="359"/>
    </location>
</feature>
<dbReference type="Proteomes" id="UP001055439">
    <property type="component" value="Chromosome 7"/>
</dbReference>
<feature type="region of interest" description="Disordered" evidence="1">
    <location>
        <begin position="319"/>
        <end position="382"/>
    </location>
</feature>
<protein>
    <submittedName>
        <fullName evidence="4">Pumilio domain-containing protein PPD1</fullName>
    </submittedName>
</protein>
<organism evidence="4 5">
    <name type="scientific">Musa troglodytarum</name>
    <name type="common">fe'i banana</name>
    <dbReference type="NCBI Taxonomy" id="320322"/>
    <lineage>
        <taxon>Eukaryota</taxon>
        <taxon>Viridiplantae</taxon>
        <taxon>Streptophyta</taxon>
        <taxon>Embryophyta</taxon>
        <taxon>Tracheophyta</taxon>
        <taxon>Spermatophyta</taxon>
        <taxon>Magnoliopsida</taxon>
        <taxon>Liliopsida</taxon>
        <taxon>Zingiberales</taxon>
        <taxon>Musaceae</taxon>
        <taxon>Musa</taxon>
    </lineage>
</organism>
<evidence type="ECO:0000313" key="5">
    <source>
        <dbReference type="Proteomes" id="UP001055439"/>
    </source>
</evidence>
<evidence type="ECO:0000259" key="3">
    <source>
        <dbReference type="Pfam" id="PF04783"/>
    </source>
</evidence>
<dbReference type="InterPro" id="IPR006867">
    <property type="entry name" value="DUF632"/>
</dbReference>
<dbReference type="Pfam" id="PF04783">
    <property type="entry name" value="DUF630"/>
    <property type="match status" value="1"/>
</dbReference>
<feature type="region of interest" description="Disordered" evidence="1">
    <location>
        <begin position="1"/>
        <end position="25"/>
    </location>
</feature>
<feature type="domain" description="DUF630" evidence="3">
    <location>
        <begin position="85"/>
        <end position="143"/>
    </location>
</feature>
<name>A0A9E7KK33_9LILI</name>
<feature type="compositionally biased region" description="Polar residues" evidence="1">
    <location>
        <begin position="1"/>
        <end position="15"/>
    </location>
</feature>
<dbReference type="PANTHER" id="PTHR21450">
    <property type="entry name" value="PROTEIN ALTERED PHOSPHATE STARVATION RESPONSE 1"/>
    <property type="match status" value="1"/>
</dbReference>
<feature type="domain" description="DUF632" evidence="2">
    <location>
        <begin position="429"/>
        <end position="751"/>
    </location>
</feature>
<keyword evidence="5" id="KW-1185">Reference proteome</keyword>
<gene>
    <name evidence="4" type="ORF">MUK42_11808</name>
</gene>
<dbReference type="OrthoDB" id="663995at2759"/>
<dbReference type="AlphaFoldDB" id="A0A9E7KK33"/>
<dbReference type="Pfam" id="PF04782">
    <property type="entry name" value="DUF632"/>
    <property type="match status" value="1"/>
</dbReference>